<evidence type="ECO:0000259" key="8">
    <source>
        <dbReference type="Pfam" id="PF00892"/>
    </source>
</evidence>
<accession>A0A835VY31</accession>
<feature type="transmembrane region" description="Helical" evidence="7">
    <location>
        <begin position="375"/>
        <end position="393"/>
    </location>
</feature>
<comment type="similarity">
    <text evidence="2">Belongs to the drug/metabolite transporter (DMT) superfamily. Plant drug/metabolite exporter (P-DME) (TC 2.A.7.4) family.</text>
</comment>
<dbReference type="EMBL" id="JAEHOC010000028">
    <property type="protein sequence ID" value="KAG2430123.1"/>
    <property type="molecule type" value="Genomic_DNA"/>
</dbReference>
<dbReference type="InterPro" id="IPR037185">
    <property type="entry name" value="EmrE-like"/>
</dbReference>
<dbReference type="OrthoDB" id="306876at2759"/>
<comment type="caution">
    <text evidence="9">The sequence shown here is derived from an EMBL/GenBank/DDBJ whole genome shotgun (WGS) entry which is preliminary data.</text>
</comment>
<feature type="transmembrane region" description="Helical" evidence="7">
    <location>
        <begin position="28"/>
        <end position="51"/>
    </location>
</feature>
<feature type="transmembrane region" description="Helical" evidence="7">
    <location>
        <begin position="63"/>
        <end position="80"/>
    </location>
</feature>
<name>A0A835VY31_CHLIN</name>
<reference evidence="9" key="1">
    <citation type="journal article" date="2020" name="bioRxiv">
        <title>Comparative genomics of Chlamydomonas.</title>
        <authorList>
            <person name="Craig R.J."/>
            <person name="Hasan A.R."/>
            <person name="Ness R.W."/>
            <person name="Keightley P.D."/>
        </authorList>
    </citation>
    <scope>NUCLEOTIDE SEQUENCE</scope>
    <source>
        <strain evidence="9">SAG 7.73</strain>
    </source>
</reference>
<comment type="subcellular location">
    <subcellularLocation>
        <location evidence="1">Membrane</location>
        <topology evidence="1">Multi-pass membrane protein</topology>
    </subcellularLocation>
</comment>
<evidence type="ECO:0000256" key="1">
    <source>
        <dbReference type="ARBA" id="ARBA00004141"/>
    </source>
</evidence>
<feature type="transmembrane region" description="Helical" evidence="7">
    <location>
        <begin position="86"/>
        <end position="109"/>
    </location>
</feature>
<evidence type="ECO:0000256" key="6">
    <source>
        <dbReference type="SAM" id="MobiDB-lite"/>
    </source>
</evidence>
<keyword evidence="10" id="KW-1185">Reference proteome</keyword>
<evidence type="ECO:0000256" key="4">
    <source>
        <dbReference type="ARBA" id="ARBA00022989"/>
    </source>
</evidence>
<dbReference type="PANTHER" id="PTHR22911:SF6">
    <property type="entry name" value="SOLUTE CARRIER FAMILY 35 MEMBER G1"/>
    <property type="match status" value="1"/>
</dbReference>
<evidence type="ECO:0000313" key="9">
    <source>
        <dbReference type="EMBL" id="KAG2430123.1"/>
    </source>
</evidence>
<keyword evidence="4 7" id="KW-1133">Transmembrane helix</keyword>
<dbReference type="SUPFAM" id="SSF103481">
    <property type="entry name" value="Multidrug resistance efflux transporter EmrE"/>
    <property type="match status" value="2"/>
</dbReference>
<sequence length="437" mass="44305">MNRRPEKPDQPDVEAAGDGLDQRVQPSLARIAALTLTRAVCGSAATTCFYVSLQLLSLKDSVTLFYTSPVIAALLDWLVLGRSPGFGGATATCLVLLGATCVTQPPFIFKHLPFAPSTAGAPAPAGAALALALPYTAAALPAPDVFFSNFSLAGPVQATLLHLADGPSAASDAPAPAPPPSLNTIGIAFALSAAVFNAIGFMAVGLLKGQQPPLVLTWWHNLVIGTLTAVPLAFSVPFPAVAPSSGAWLLVSGIAALQLVAQFMMNRGFQLESAGRGAAINVLQVLFSFILDVAILHNRPSLLSVLGSALVAAGVLFMALRGPAGRANSTSSSACGSSSNAKGAQGSGVCASEVPPPAADVGAADERPHRAGSNVVAVLAAAAVAAVGVVPASPASPRRLWSHEPLVQPLLHGLQEEDEEEGEGGAGEGSQQQPRPT</sequence>
<dbReference type="GO" id="GO:0016020">
    <property type="term" value="C:membrane"/>
    <property type="evidence" value="ECO:0007669"/>
    <property type="project" value="UniProtKB-SubCell"/>
</dbReference>
<evidence type="ECO:0000256" key="2">
    <source>
        <dbReference type="ARBA" id="ARBA00007635"/>
    </source>
</evidence>
<dbReference type="PANTHER" id="PTHR22911">
    <property type="entry name" value="ACYL-MALONYL CONDENSING ENZYME-RELATED"/>
    <property type="match status" value="1"/>
</dbReference>
<dbReference type="Pfam" id="PF00892">
    <property type="entry name" value="EamA"/>
    <property type="match status" value="2"/>
</dbReference>
<feature type="transmembrane region" description="Helical" evidence="7">
    <location>
        <begin position="277"/>
        <end position="296"/>
    </location>
</feature>
<feature type="domain" description="EamA" evidence="8">
    <location>
        <begin position="185"/>
        <end position="319"/>
    </location>
</feature>
<proteinExistence type="inferred from homology"/>
<feature type="transmembrane region" description="Helical" evidence="7">
    <location>
        <begin position="214"/>
        <end position="234"/>
    </location>
</feature>
<feature type="region of interest" description="Disordered" evidence="6">
    <location>
        <begin position="394"/>
        <end position="437"/>
    </location>
</feature>
<evidence type="ECO:0000256" key="3">
    <source>
        <dbReference type="ARBA" id="ARBA00022692"/>
    </source>
</evidence>
<gene>
    <name evidence="9" type="ORF">HXX76_010222</name>
</gene>
<dbReference type="InterPro" id="IPR000620">
    <property type="entry name" value="EamA_dom"/>
</dbReference>
<feature type="transmembrane region" description="Helical" evidence="7">
    <location>
        <begin position="302"/>
        <end position="320"/>
    </location>
</feature>
<evidence type="ECO:0000313" key="10">
    <source>
        <dbReference type="Proteomes" id="UP000650467"/>
    </source>
</evidence>
<keyword evidence="5 7" id="KW-0472">Membrane</keyword>
<dbReference type="AlphaFoldDB" id="A0A835VY31"/>
<feature type="domain" description="EamA" evidence="8">
    <location>
        <begin position="28"/>
        <end position="102"/>
    </location>
</feature>
<evidence type="ECO:0000256" key="7">
    <source>
        <dbReference type="SAM" id="Phobius"/>
    </source>
</evidence>
<keyword evidence="3 7" id="KW-0812">Transmembrane</keyword>
<dbReference type="Proteomes" id="UP000650467">
    <property type="component" value="Unassembled WGS sequence"/>
</dbReference>
<evidence type="ECO:0000256" key="5">
    <source>
        <dbReference type="ARBA" id="ARBA00023136"/>
    </source>
</evidence>
<feature type="transmembrane region" description="Helical" evidence="7">
    <location>
        <begin position="246"/>
        <end position="265"/>
    </location>
</feature>
<protein>
    <recommendedName>
        <fullName evidence="8">EamA domain-containing protein</fullName>
    </recommendedName>
</protein>
<feature type="region of interest" description="Disordered" evidence="6">
    <location>
        <begin position="329"/>
        <end position="353"/>
    </location>
</feature>
<organism evidence="9 10">
    <name type="scientific">Chlamydomonas incerta</name>
    <dbReference type="NCBI Taxonomy" id="51695"/>
    <lineage>
        <taxon>Eukaryota</taxon>
        <taxon>Viridiplantae</taxon>
        <taxon>Chlorophyta</taxon>
        <taxon>core chlorophytes</taxon>
        <taxon>Chlorophyceae</taxon>
        <taxon>CS clade</taxon>
        <taxon>Chlamydomonadales</taxon>
        <taxon>Chlamydomonadaceae</taxon>
        <taxon>Chlamydomonas</taxon>
    </lineage>
</organism>
<feature type="transmembrane region" description="Helical" evidence="7">
    <location>
        <begin position="185"/>
        <end position="207"/>
    </location>
</feature>
<feature type="compositionally biased region" description="Low complexity" evidence="6">
    <location>
        <begin position="329"/>
        <end position="344"/>
    </location>
</feature>